<reference evidence="7" key="1">
    <citation type="submission" date="2020-10" db="EMBL/GenBank/DDBJ databases">
        <authorList>
            <person name="Gilroy R."/>
        </authorList>
    </citation>
    <scope>NUCLEOTIDE SEQUENCE</scope>
    <source>
        <strain evidence="7">F1-3629</strain>
    </source>
</reference>
<feature type="binding site" evidence="6">
    <location>
        <position position="200"/>
    </location>
    <ligand>
        <name>Zn(2+)</name>
        <dbReference type="ChEBI" id="CHEBI:29105"/>
    </ligand>
</feature>
<gene>
    <name evidence="6 7" type="primary">kduI</name>
    <name evidence="7" type="ORF">IAC07_07280</name>
</gene>
<dbReference type="Gene3D" id="2.60.120.10">
    <property type="entry name" value="Jelly Rolls"/>
    <property type="match status" value="1"/>
</dbReference>
<dbReference type="PANTHER" id="PTHR38461">
    <property type="entry name" value="4-DEOXY-L-THREO-5-HEXOSULOSE-URONATE KETOL-ISOMERASE"/>
    <property type="match status" value="1"/>
</dbReference>
<dbReference type="GO" id="GO:0008697">
    <property type="term" value="F:4-deoxy-L-threo-5-hexosulose-uronate ketol-isomerase activity"/>
    <property type="evidence" value="ECO:0007669"/>
    <property type="project" value="UniProtKB-UniRule"/>
</dbReference>
<reference evidence="7" key="2">
    <citation type="journal article" date="2021" name="PeerJ">
        <title>Extensive microbial diversity within the chicken gut microbiome revealed by metagenomics and culture.</title>
        <authorList>
            <person name="Gilroy R."/>
            <person name="Ravi A."/>
            <person name="Getino M."/>
            <person name="Pursley I."/>
            <person name="Horton D.L."/>
            <person name="Alikhan N.F."/>
            <person name="Baker D."/>
            <person name="Gharbi K."/>
            <person name="Hall N."/>
            <person name="Watson M."/>
            <person name="Adriaenssens E.M."/>
            <person name="Foster-Nyarko E."/>
            <person name="Jarju S."/>
            <person name="Secka A."/>
            <person name="Antonio M."/>
            <person name="Oren A."/>
            <person name="Chaudhuri R.R."/>
            <person name="La Ragione R."/>
            <person name="Hildebrand F."/>
            <person name="Pallen M.J."/>
        </authorList>
    </citation>
    <scope>NUCLEOTIDE SEQUENCE</scope>
    <source>
        <strain evidence="7">F1-3629</strain>
    </source>
</reference>
<dbReference type="GO" id="GO:0019698">
    <property type="term" value="P:D-galacturonate catabolic process"/>
    <property type="evidence" value="ECO:0007669"/>
    <property type="project" value="TreeGrafter"/>
</dbReference>
<protein>
    <recommendedName>
        <fullName evidence="6">4-deoxy-L-threo-5-hexosulose-uronate ketol-isomerase</fullName>
        <ecNumber evidence="6">5.3.1.17</ecNumber>
    </recommendedName>
    <alternativeName>
        <fullName evidence="6">5-keto-4-deoxyuronate isomerase</fullName>
    </alternativeName>
    <alternativeName>
        <fullName evidence="6">DKI isomerase</fullName>
    </alternativeName>
</protein>
<dbReference type="Proteomes" id="UP000771749">
    <property type="component" value="Unassembled WGS sequence"/>
</dbReference>
<evidence type="ECO:0000256" key="3">
    <source>
        <dbReference type="ARBA" id="ARBA00022723"/>
    </source>
</evidence>
<keyword evidence="5 6" id="KW-0413">Isomerase</keyword>
<dbReference type="CDD" id="cd20294">
    <property type="entry name" value="cupin_KduI_N"/>
    <property type="match status" value="1"/>
</dbReference>
<sequence length="280" mass="32185">MKMNTEVRYAAHPQDARHYDTKQLREHYLIEKVFAADEVNVVYTMHDRMIAGGAMPVAEVLELKPFDILRAEYFLSRREIGIFNVGGQGTVRAGDKEYRMEYKEALYLGRGDRKVTFGSSDPRNPAKFYFCSSPAHAAYPDHLTTRAEAVHMELGTLEESNHRVINRMLVKEVVPTCQLQMGMTELRPGSTWNTMPAHTHNRRMEVYFYFEIPQDQAVCHFMGQPDETRHIWMKGEQAVISPEWSIHAACATRNYTFIWAMCGENLDYGDMDACATADLK</sequence>
<evidence type="ECO:0000313" key="8">
    <source>
        <dbReference type="Proteomes" id="UP000771749"/>
    </source>
</evidence>
<feature type="binding site" evidence="6">
    <location>
        <position position="247"/>
    </location>
    <ligand>
        <name>Zn(2+)</name>
        <dbReference type="ChEBI" id="CHEBI:29105"/>
    </ligand>
</feature>
<comment type="caution">
    <text evidence="7">The sequence shown here is derived from an EMBL/GenBank/DDBJ whole genome shotgun (WGS) entry which is preliminary data.</text>
</comment>
<comment type="similarity">
    <text evidence="2 6">Belongs to the KduI family.</text>
</comment>
<dbReference type="PANTHER" id="PTHR38461:SF1">
    <property type="entry name" value="4-DEOXY-L-THREO-5-HEXOSULOSE-URONATE KETOL-ISOMERASE"/>
    <property type="match status" value="1"/>
</dbReference>
<organism evidence="7 8">
    <name type="scientific">Candidatus Cryptobacteroides gallistercoris</name>
    <dbReference type="NCBI Taxonomy" id="2840765"/>
    <lineage>
        <taxon>Bacteria</taxon>
        <taxon>Pseudomonadati</taxon>
        <taxon>Bacteroidota</taxon>
        <taxon>Bacteroidia</taxon>
        <taxon>Bacteroidales</taxon>
        <taxon>Candidatus Cryptobacteroides</taxon>
    </lineage>
</organism>
<comment type="cofactor">
    <cofactor evidence="6">
        <name>Zn(2+)</name>
        <dbReference type="ChEBI" id="CHEBI:29105"/>
    </cofactor>
    <text evidence="6">Binds 1 zinc ion per subunit.</text>
</comment>
<dbReference type="InterPro" id="IPR011051">
    <property type="entry name" value="RmlC_Cupin_sf"/>
</dbReference>
<dbReference type="GO" id="GO:0045490">
    <property type="term" value="P:pectin catabolic process"/>
    <property type="evidence" value="ECO:0007669"/>
    <property type="project" value="UniProtKB-UniRule"/>
</dbReference>
<dbReference type="InterPro" id="IPR007045">
    <property type="entry name" value="KduI"/>
</dbReference>
<comment type="function">
    <text evidence="6">Catalyzes the isomerization of 5-dehydro-4-deoxy-D-glucuronate to 3-deoxy-D-glycero-2,5-hexodiulosonate.</text>
</comment>
<accession>A0A940DPA3</accession>
<dbReference type="Pfam" id="PF04962">
    <property type="entry name" value="KduI"/>
    <property type="match status" value="1"/>
</dbReference>
<evidence type="ECO:0000256" key="1">
    <source>
        <dbReference type="ARBA" id="ARBA00000552"/>
    </source>
</evidence>
<comment type="pathway">
    <text evidence="6">Glycan metabolism; pectin degradation; 2-dehydro-3-deoxy-D-gluconate from pectin: step 4/5.</text>
</comment>
<dbReference type="SUPFAM" id="SSF51182">
    <property type="entry name" value="RmlC-like cupins"/>
    <property type="match status" value="1"/>
</dbReference>
<dbReference type="HAMAP" id="MF_00687">
    <property type="entry name" value="KduI"/>
    <property type="match status" value="1"/>
</dbReference>
<feature type="binding site" evidence="6">
    <location>
        <position position="205"/>
    </location>
    <ligand>
        <name>Zn(2+)</name>
        <dbReference type="ChEBI" id="CHEBI:29105"/>
    </ligand>
</feature>
<dbReference type="GO" id="GO:0008270">
    <property type="term" value="F:zinc ion binding"/>
    <property type="evidence" value="ECO:0007669"/>
    <property type="project" value="UniProtKB-UniRule"/>
</dbReference>
<evidence type="ECO:0000256" key="2">
    <source>
        <dbReference type="ARBA" id="ARBA00008086"/>
    </source>
</evidence>
<dbReference type="EC" id="5.3.1.17" evidence="6"/>
<evidence type="ECO:0000256" key="4">
    <source>
        <dbReference type="ARBA" id="ARBA00022833"/>
    </source>
</evidence>
<dbReference type="CDD" id="cd20491">
    <property type="entry name" value="cupin_KduI_C"/>
    <property type="match status" value="1"/>
</dbReference>
<dbReference type="InterPro" id="IPR014710">
    <property type="entry name" value="RmlC-like_jellyroll"/>
</dbReference>
<dbReference type="NCBIfam" id="NF002091">
    <property type="entry name" value="PRK00924.1"/>
    <property type="match status" value="1"/>
</dbReference>
<dbReference type="GO" id="GO:0042840">
    <property type="term" value="P:D-glucuronate catabolic process"/>
    <property type="evidence" value="ECO:0007669"/>
    <property type="project" value="TreeGrafter"/>
</dbReference>
<feature type="binding site" evidence="6">
    <location>
        <position position="198"/>
    </location>
    <ligand>
        <name>Zn(2+)</name>
        <dbReference type="ChEBI" id="CHEBI:29105"/>
    </ligand>
</feature>
<keyword evidence="4 6" id="KW-0862">Zinc</keyword>
<name>A0A940DPA3_9BACT</name>
<dbReference type="Gene3D" id="2.60.120.520">
    <property type="entry name" value="pectin degrading enzyme 5-keto 4- deoxyuronate isomerase, domain 1"/>
    <property type="match status" value="1"/>
</dbReference>
<dbReference type="EMBL" id="JADIMJ010000109">
    <property type="protein sequence ID" value="MBO8454504.1"/>
    <property type="molecule type" value="Genomic_DNA"/>
</dbReference>
<proteinExistence type="inferred from homology"/>
<dbReference type="AlphaFoldDB" id="A0A940DPA3"/>
<evidence type="ECO:0000313" key="7">
    <source>
        <dbReference type="EMBL" id="MBO8454504.1"/>
    </source>
</evidence>
<evidence type="ECO:0000256" key="6">
    <source>
        <dbReference type="HAMAP-Rule" id="MF_00687"/>
    </source>
</evidence>
<dbReference type="InterPro" id="IPR021120">
    <property type="entry name" value="KduI/IolB_isomerase"/>
</dbReference>
<dbReference type="PIRSF" id="PIRSF006625">
    <property type="entry name" value="KduI"/>
    <property type="match status" value="1"/>
</dbReference>
<keyword evidence="3 6" id="KW-0479">Metal-binding</keyword>
<dbReference type="InterPro" id="IPR027449">
    <property type="entry name" value="KduI_N"/>
</dbReference>
<evidence type="ECO:0000256" key="5">
    <source>
        <dbReference type="ARBA" id="ARBA00023235"/>
    </source>
</evidence>
<comment type="catalytic activity">
    <reaction evidence="1 6">
        <text>5-dehydro-4-deoxy-D-glucuronate = 3-deoxy-D-glycero-2,5-hexodiulosonate</text>
        <dbReference type="Rhea" id="RHEA:23896"/>
        <dbReference type="ChEBI" id="CHEBI:17117"/>
        <dbReference type="ChEBI" id="CHEBI:29071"/>
        <dbReference type="EC" id="5.3.1.17"/>
    </reaction>
</comment>